<evidence type="ECO:0000256" key="9">
    <source>
        <dbReference type="ARBA" id="ARBA00023286"/>
    </source>
</evidence>
<evidence type="ECO:0000256" key="11">
    <source>
        <dbReference type="SAM" id="Phobius"/>
    </source>
</evidence>
<keyword evidence="8" id="KW-0325">Glycoprotein</keyword>
<evidence type="ECO:0000256" key="3">
    <source>
        <dbReference type="ARBA" id="ARBA00022692"/>
    </source>
</evidence>
<reference evidence="15" key="1">
    <citation type="submission" date="2016-06" db="UniProtKB">
        <authorList>
            <consortium name="WormBaseParasite"/>
        </authorList>
    </citation>
    <scope>IDENTIFICATION</scope>
</reference>
<evidence type="ECO:0000313" key="15">
    <source>
        <dbReference type="WBParaSite" id="SCUD_0002072201-mRNA-1"/>
    </source>
</evidence>
<evidence type="ECO:0000256" key="6">
    <source>
        <dbReference type="ARBA" id="ARBA00023136"/>
    </source>
</evidence>
<dbReference type="AlphaFoldDB" id="A0A183L071"/>
<evidence type="ECO:0000256" key="8">
    <source>
        <dbReference type="ARBA" id="ARBA00023180"/>
    </source>
</evidence>
<dbReference type="Pfam" id="PF00060">
    <property type="entry name" value="Lig_chan"/>
    <property type="match status" value="1"/>
</dbReference>
<accession>A0A183L071</accession>
<keyword evidence="10" id="KW-0407">Ion channel</keyword>
<keyword evidence="6 11" id="KW-0472">Membrane</keyword>
<name>A0A183L071_9TREM</name>
<keyword evidence="5" id="KW-0406">Ion transport</keyword>
<evidence type="ECO:0000313" key="13">
    <source>
        <dbReference type="EMBL" id="VDP73166.1"/>
    </source>
</evidence>
<dbReference type="WBParaSite" id="SCUD_0002072201-mRNA-1">
    <property type="protein sequence ID" value="SCUD_0002072201-mRNA-1"/>
    <property type="gene ID" value="SCUD_0002072201"/>
</dbReference>
<evidence type="ECO:0000256" key="4">
    <source>
        <dbReference type="ARBA" id="ARBA00022989"/>
    </source>
</evidence>
<dbReference type="InterPro" id="IPR001320">
    <property type="entry name" value="Iontro_rcpt_C"/>
</dbReference>
<keyword evidence="4 11" id="KW-1133">Transmembrane helix</keyword>
<dbReference type="Proteomes" id="UP000279833">
    <property type="component" value="Unassembled WGS sequence"/>
</dbReference>
<evidence type="ECO:0000256" key="1">
    <source>
        <dbReference type="ARBA" id="ARBA00004141"/>
    </source>
</evidence>
<comment type="subcellular location">
    <subcellularLocation>
        <location evidence="1">Membrane</location>
        <topology evidence="1">Multi-pass membrane protein</topology>
    </subcellularLocation>
</comment>
<sequence length="153" mass="17557">MLFGAAVNADNPRGMASRFMANIWALFALVFLASYTANLAAFMIAKEDYFDLSGINDWRLQHPWNVKPPFRFATIPSGATEENIKINFPEMHKYMRKYNKSDVEDGLKAMKSGYVQFIKLLISNKHVSDNYQDCDLSYDSPSLIVRFMIKLLL</sequence>
<dbReference type="InterPro" id="IPR015683">
    <property type="entry name" value="Ionotropic_Glu_rcpt"/>
</dbReference>
<dbReference type="PANTHER" id="PTHR18966">
    <property type="entry name" value="IONOTROPIC GLUTAMATE RECEPTOR"/>
    <property type="match status" value="1"/>
</dbReference>
<evidence type="ECO:0000259" key="12">
    <source>
        <dbReference type="Pfam" id="PF00060"/>
    </source>
</evidence>
<feature type="domain" description="Ionotropic glutamate receptor C-terminal" evidence="12">
    <location>
        <begin position="8"/>
        <end position="92"/>
    </location>
</feature>
<protein>
    <submittedName>
        <fullName evidence="15">PBPe domain-containing protein</fullName>
    </submittedName>
</protein>
<dbReference type="GO" id="GO:0016020">
    <property type="term" value="C:membrane"/>
    <property type="evidence" value="ECO:0007669"/>
    <property type="project" value="UniProtKB-SubCell"/>
</dbReference>
<evidence type="ECO:0000256" key="2">
    <source>
        <dbReference type="ARBA" id="ARBA00022448"/>
    </source>
</evidence>
<reference evidence="13 14" key="2">
    <citation type="submission" date="2018-11" db="EMBL/GenBank/DDBJ databases">
        <authorList>
            <consortium name="Pathogen Informatics"/>
        </authorList>
    </citation>
    <scope>NUCLEOTIDE SEQUENCE [LARGE SCALE GENOMIC DNA]</scope>
    <source>
        <strain evidence="13">Dakar</strain>
        <strain evidence="14">Dakar, Senegal</strain>
    </source>
</reference>
<feature type="transmembrane region" description="Helical" evidence="11">
    <location>
        <begin position="23"/>
        <end position="45"/>
    </location>
</feature>
<dbReference type="GO" id="GO:0015276">
    <property type="term" value="F:ligand-gated monoatomic ion channel activity"/>
    <property type="evidence" value="ECO:0007669"/>
    <property type="project" value="InterPro"/>
</dbReference>
<keyword evidence="2" id="KW-0813">Transport</keyword>
<dbReference type="EMBL" id="UZAK01044923">
    <property type="protein sequence ID" value="VDP73166.1"/>
    <property type="molecule type" value="Genomic_DNA"/>
</dbReference>
<proteinExistence type="predicted"/>
<gene>
    <name evidence="13" type="ORF">SCUD_LOCUS20719</name>
</gene>
<evidence type="ECO:0000313" key="14">
    <source>
        <dbReference type="Proteomes" id="UP000279833"/>
    </source>
</evidence>
<keyword evidence="7" id="KW-0675">Receptor</keyword>
<dbReference type="STRING" id="6186.A0A183L071"/>
<evidence type="ECO:0000256" key="7">
    <source>
        <dbReference type="ARBA" id="ARBA00023170"/>
    </source>
</evidence>
<keyword evidence="14" id="KW-1185">Reference proteome</keyword>
<evidence type="ECO:0000256" key="5">
    <source>
        <dbReference type="ARBA" id="ARBA00023065"/>
    </source>
</evidence>
<keyword evidence="9" id="KW-1071">Ligand-gated ion channel</keyword>
<keyword evidence="3 11" id="KW-0812">Transmembrane</keyword>
<dbReference type="Gene3D" id="3.40.190.10">
    <property type="entry name" value="Periplasmic binding protein-like II"/>
    <property type="match status" value="1"/>
</dbReference>
<evidence type="ECO:0000256" key="10">
    <source>
        <dbReference type="ARBA" id="ARBA00023303"/>
    </source>
</evidence>
<organism evidence="15">
    <name type="scientific">Schistosoma curassoni</name>
    <dbReference type="NCBI Taxonomy" id="6186"/>
    <lineage>
        <taxon>Eukaryota</taxon>
        <taxon>Metazoa</taxon>
        <taxon>Spiralia</taxon>
        <taxon>Lophotrochozoa</taxon>
        <taxon>Platyhelminthes</taxon>
        <taxon>Trematoda</taxon>
        <taxon>Digenea</taxon>
        <taxon>Strigeidida</taxon>
        <taxon>Schistosomatoidea</taxon>
        <taxon>Schistosomatidae</taxon>
        <taxon>Schistosoma</taxon>
    </lineage>
</organism>